<dbReference type="CDD" id="cd04488">
    <property type="entry name" value="RecG_wedge_OBF"/>
    <property type="match status" value="1"/>
</dbReference>
<dbReference type="SMART" id="SM00490">
    <property type="entry name" value="HELICc"/>
    <property type="match status" value="1"/>
</dbReference>
<dbReference type="InterPro" id="IPR004609">
    <property type="entry name" value="ATP-dep_DNA_helicase_RecG"/>
</dbReference>
<evidence type="ECO:0000313" key="19">
    <source>
        <dbReference type="Proteomes" id="UP000231019"/>
    </source>
</evidence>
<accession>A0A2M7G8F3</accession>
<keyword evidence="3 15" id="KW-0547">Nucleotide-binding</keyword>
<evidence type="ECO:0000256" key="11">
    <source>
        <dbReference type="ARBA" id="ARBA00023235"/>
    </source>
</evidence>
<dbReference type="AlphaFoldDB" id="A0A2M7G8F3"/>
<proteinExistence type="inferred from homology"/>
<dbReference type="GO" id="GO:0005524">
    <property type="term" value="F:ATP binding"/>
    <property type="evidence" value="ECO:0007669"/>
    <property type="project" value="UniProtKB-KW"/>
</dbReference>
<dbReference type="Pfam" id="PF00271">
    <property type="entry name" value="Helicase_C"/>
    <property type="match status" value="1"/>
</dbReference>
<keyword evidence="10 15" id="KW-0234">DNA repair</keyword>
<evidence type="ECO:0000256" key="5">
    <source>
        <dbReference type="ARBA" id="ARBA00022801"/>
    </source>
</evidence>
<dbReference type="InterPro" id="IPR001650">
    <property type="entry name" value="Helicase_C-like"/>
</dbReference>
<dbReference type="InterPro" id="IPR033454">
    <property type="entry name" value="RecG_wedge"/>
</dbReference>
<evidence type="ECO:0000256" key="10">
    <source>
        <dbReference type="ARBA" id="ARBA00023204"/>
    </source>
</evidence>
<dbReference type="Gene3D" id="3.40.50.300">
    <property type="entry name" value="P-loop containing nucleotide triphosphate hydrolases"/>
    <property type="match status" value="2"/>
</dbReference>
<dbReference type="Pfam" id="PF19833">
    <property type="entry name" value="RecG_dom3_C"/>
    <property type="match status" value="1"/>
</dbReference>
<keyword evidence="7 15" id="KW-0067">ATP-binding</keyword>
<name>A0A2M7G8F3_9BACT</name>
<keyword evidence="9 15" id="KW-0233">DNA recombination</keyword>
<dbReference type="PROSITE" id="PS51192">
    <property type="entry name" value="HELICASE_ATP_BIND_1"/>
    <property type="match status" value="1"/>
</dbReference>
<dbReference type="NCBIfam" id="NF008165">
    <property type="entry name" value="PRK10917.1-3"/>
    <property type="match status" value="1"/>
</dbReference>
<dbReference type="EMBL" id="PFFQ01000013">
    <property type="protein sequence ID" value="PIW18298.1"/>
    <property type="molecule type" value="Genomic_DNA"/>
</dbReference>
<dbReference type="GO" id="GO:0016887">
    <property type="term" value="F:ATP hydrolysis activity"/>
    <property type="evidence" value="ECO:0007669"/>
    <property type="project" value="RHEA"/>
</dbReference>
<dbReference type="PANTHER" id="PTHR47964">
    <property type="entry name" value="ATP-DEPENDENT DNA HELICASE HOMOLOG RECG, CHLOROPLASTIC"/>
    <property type="match status" value="1"/>
</dbReference>
<dbReference type="SMART" id="SM00487">
    <property type="entry name" value="DEXDc"/>
    <property type="match status" value="1"/>
</dbReference>
<dbReference type="Proteomes" id="UP000231019">
    <property type="component" value="Unassembled WGS sequence"/>
</dbReference>
<evidence type="ECO:0000256" key="13">
    <source>
        <dbReference type="ARBA" id="ARBA00034808"/>
    </source>
</evidence>
<evidence type="ECO:0000259" key="17">
    <source>
        <dbReference type="PROSITE" id="PS51194"/>
    </source>
</evidence>
<protein>
    <recommendedName>
        <fullName evidence="2 15">ATP-dependent DNA helicase RecG</fullName>
        <ecNumber evidence="13 15">5.6.2.4</ecNumber>
    </recommendedName>
</protein>
<evidence type="ECO:0000256" key="2">
    <source>
        <dbReference type="ARBA" id="ARBA00017846"/>
    </source>
</evidence>
<comment type="similarity">
    <text evidence="1 15">Belongs to the helicase family. RecG subfamily.</text>
</comment>
<dbReference type="CDD" id="cd17992">
    <property type="entry name" value="DEXHc_RecG"/>
    <property type="match status" value="1"/>
</dbReference>
<dbReference type="GO" id="GO:0006310">
    <property type="term" value="P:DNA recombination"/>
    <property type="evidence" value="ECO:0007669"/>
    <property type="project" value="UniProtKB-UniRule"/>
</dbReference>
<dbReference type="SUPFAM" id="SSF50249">
    <property type="entry name" value="Nucleic acid-binding proteins"/>
    <property type="match status" value="1"/>
</dbReference>
<dbReference type="Pfam" id="PF17191">
    <property type="entry name" value="RecG_wedge"/>
    <property type="match status" value="1"/>
</dbReference>
<comment type="function">
    <text evidence="15">Plays a critical role in recombination and DNA repair. Helps process Holliday junction intermediates to mature products by catalyzing branch migration. Has replication fork regression activity, unwinds stalled or blocked replication forks to make a HJ that can be resolved. Has a DNA unwinding activity characteristic of a DNA helicase with 3'-5' polarity.</text>
</comment>
<evidence type="ECO:0000256" key="9">
    <source>
        <dbReference type="ARBA" id="ARBA00023172"/>
    </source>
</evidence>
<dbReference type="PANTHER" id="PTHR47964:SF1">
    <property type="entry name" value="ATP-DEPENDENT DNA HELICASE HOMOLOG RECG, CHLOROPLASTIC"/>
    <property type="match status" value="1"/>
</dbReference>
<dbReference type="InterPro" id="IPR011545">
    <property type="entry name" value="DEAD/DEAH_box_helicase_dom"/>
</dbReference>
<evidence type="ECO:0000256" key="12">
    <source>
        <dbReference type="ARBA" id="ARBA00034617"/>
    </source>
</evidence>
<dbReference type="PROSITE" id="PS51194">
    <property type="entry name" value="HELICASE_CTER"/>
    <property type="match status" value="1"/>
</dbReference>
<evidence type="ECO:0000256" key="4">
    <source>
        <dbReference type="ARBA" id="ARBA00022763"/>
    </source>
</evidence>
<gene>
    <name evidence="18" type="ORF">COW36_05895</name>
</gene>
<evidence type="ECO:0000259" key="16">
    <source>
        <dbReference type="PROSITE" id="PS51192"/>
    </source>
</evidence>
<dbReference type="NCBIfam" id="NF008168">
    <property type="entry name" value="PRK10917.2-2"/>
    <property type="match status" value="1"/>
</dbReference>
<reference evidence="18 19" key="1">
    <citation type="submission" date="2017-09" db="EMBL/GenBank/DDBJ databases">
        <title>Depth-based differentiation of microbial function through sediment-hosted aquifers and enrichment of novel symbionts in the deep terrestrial subsurface.</title>
        <authorList>
            <person name="Probst A.J."/>
            <person name="Ladd B."/>
            <person name="Jarett J.K."/>
            <person name="Geller-Mcgrath D.E."/>
            <person name="Sieber C.M."/>
            <person name="Emerson J.B."/>
            <person name="Anantharaman K."/>
            <person name="Thomas B.C."/>
            <person name="Malmstrom R."/>
            <person name="Stieglmeier M."/>
            <person name="Klingl A."/>
            <person name="Woyke T."/>
            <person name="Ryan C.M."/>
            <person name="Banfield J.F."/>
        </authorList>
    </citation>
    <scope>NUCLEOTIDE SEQUENCE [LARGE SCALE GENOMIC DNA]</scope>
    <source>
        <strain evidence="18">CG17_big_fil_post_rev_8_21_14_2_50_48_46</strain>
    </source>
</reference>
<keyword evidence="11" id="KW-0413">Isomerase</keyword>
<feature type="domain" description="Helicase C-terminal" evidence="17">
    <location>
        <begin position="574"/>
        <end position="742"/>
    </location>
</feature>
<dbReference type="SUPFAM" id="SSF52540">
    <property type="entry name" value="P-loop containing nucleoside triphosphate hydrolases"/>
    <property type="match status" value="2"/>
</dbReference>
<dbReference type="InterPro" id="IPR047112">
    <property type="entry name" value="RecG/Mfd"/>
</dbReference>
<organism evidence="18 19">
    <name type="scientific">bacterium (Candidatus Blackallbacteria) CG17_big_fil_post_rev_8_21_14_2_50_48_46</name>
    <dbReference type="NCBI Taxonomy" id="2014261"/>
    <lineage>
        <taxon>Bacteria</taxon>
        <taxon>Candidatus Blackallbacteria</taxon>
    </lineage>
</organism>
<dbReference type="InterPro" id="IPR012340">
    <property type="entry name" value="NA-bd_OB-fold"/>
</dbReference>
<dbReference type="Pfam" id="PF00270">
    <property type="entry name" value="DEAD"/>
    <property type="match status" value="1"/>
</dbReference>
<keyword evidence="4 15" id="KW-0227">DNA damage</keyword>
<feature type="domain" description="Helicase ATP-binding" evidence="16">
    <location>
        <begin position="403"/>
        <end position="564"/>
    </location>
</feature>
<dbReference type="EC" id="5.6.2.4" evidence="13 15"/>
<keyword evidence="6 15" id="KW-0347">Helicase</keyword>
<dbReference type="GO" id="GO:0043138">
    <property type="term" value="F:3'-5' DNA helicase activity"/>
    <property type="evidence" value="ECO:0007669"/>
    <property type="project" value="UniProtKB-EC"/>
</dbReference>
<evidence type="ECO:0000256" key="3">
    <source>
        <dbReference type="ARBA" id="ARBA00022741"/>
    </source>
</evidence>
<comment type="caution">
    <text evidence="18">The sequence shown here is derived from an EMBL/GenBank/DDBJ whole genome shotgun (WGS) entry which is preliminary data.</text>
</comment>
<dbReference type="NCBIfam" id="TIGR00643">
    <property type="entry name" value="recG"/>
    <property type="match status" value="1"/>
</dbReference>
<comment type="catalytic activity">
    <reaction evidence="12 15">
        <text>Couples ATP hydrolysis with the unwinding of duplex DNA by translocating in the 3'-5' direction.</text>
        <dbReference type="EC" id="5.6.2.4"/>
    </reaction>
</comment>
<evidence type="ECO:0000313" key="18">
    <source>
        <dbReference type="EMBL" id="PIW18298.1"/>
    </source>
</evidence>
<comment type="catalytic activity">
    <reaction evidence="14 15">
        <text>ATP + H2O = ADP + phosphate + H(+)</text>
        <dbReference type="Rhea" id="RHEA:13065"/>
        <dbReference type="ChEBI" id="CHEBI:15377"/>
        <dbReference type="ChEBI" id="CHEBI:15378"/>
        <dbReference type="ChEBI" id="CHEBI:30616"/>
        <dbReference type="ChEBI" id="CHEBI:43474"/>
        <dbReference type="ChEBI" id="CHEBI:456216"/>
        <dbReference type="EC" id="5.6.2.4"/>
    </reaction>
</comment>
<evidence type="ECO:0000256" key="8">
    <source>
        <dbReference type="ARBA" id="ARBA00023125"/>
    </source>
</evidence>
<evidence type="ECO:0000256" key="15">
    <source>
        <dbReference type="RuleBase" id="RU363016"/>
    </source>
</evidence>
<evidence type="ECO:0000256" key="6">
    <source>
        <dbReference type="ARBA" id="ARBA00022806"/>
    </source>
</evidence>
<dbReference type="GO" id="GO:0006281">
    <property type="term" value="P:DNA repair"/>
    <property type="evidence" value="ECO:0007669"/>
    <property type="project" value="UniProtKB-UniRule"/>
</dbReference>
<sequence>MLVTVWFELFERSLRAEEKQNYRNIKGREYFFADFILHHLTVFSAQPQHAKILARLQNIYTLYPLCSVAERREMLEESKRLLEGLRDPREIRKVVAAQVQRQAQAEAASDWRDVPVQFVKGVGPKLGEIFAKVGIGTVGELLHYYPRQHLDFSKCTRIRDLRKGELVTVWGMIHSVSLFSPPAKKQMTIVKVVVRDGTGRLILSFFHQGKQQWIRAQAAQRFPEGAQIILSGTVQWDSYNRSLTLDKPELQILENSEELESLEEQNLIHLARIVPVYPLSEGLNMKWVRRAIKAGLEAFAPKIPEPLPPELLKTLPLPGYAQALSEFHFPSSQESLQAARERLVFQELLLTQLGLQFRRKQRERYESGLVFAPPGELSQAFLKSLPFELTGAQKRVHQEILADLQRSEPMSRLVQGDVGSGKTVVAVLAMLQGVENHYQAALMAPTEILAEQHFHKIFEWLLPLGVQAELLTGSQGARSRREALARLASGEAQIAIGTHALIQEGVEFKRLGLAIIDEQHRFGVKQRALLREKGLNPEILTMTATPIPRTLALTLYGDLDVSILDELPPGRKPVQTQLVKESQRQRVWDLILYEIEAGRQAYVVLPLVEESEKSELKAATSEFEAYQAYFPSLRIGLLHGQMKGQEKDLVMRAFSAHELDILIATTVIEVGVDVPNASVMVIEHAERFGLAQLHQLRGRVGRGSDKAYCLLVTDKLSQIARERLEVFVSTNDGFIIAEHDLRLRGPGEFLGTRQSGLPDLILTNLAEDGELLDLARSSAQTLLQADPELKSRENLQLKQELYRFFRRHLSVLEA</sequence>
<dbReference type="Gene3D" id="2.40.50.140">
    <property type="entry name" value="Nucleic acid-binding proteins"/>
    <property type="match status" value="1"/>
</dbReference>
<evidence type="ECO:0000256" key="7">
    <source>
        <dbReference type="ARBA" id="ARBA00022840"/>
    </source>
</evidence>
<keyword evidence="8" id="KW-0238">DNA-binding</keyword>
<dbReference type="InterPro" id="IPR045562">
    <property type="entry name" value="RecG_dom3_C"/>
</dbReference>
<dbReference type="InterPro" id="IPR014001">
    <property type="entry name" value="Helicase_ATP-bd"/>
</dbReference>
<dbReference type="GO" id="GO:0003677">
    <property type="term" value="F:DNA binding"/>
    <property type="evidence" value="ECO:0007669"/>
    <property type="project" value="UniProtKB-KW"/>
</dbReference>
<dbReference type="InterPro" id="IPR027417">
    <property type="entry name" value="P-loop_NTPase"/>
</dbReference>
<evidence type="ECO:0000256" key="1">
    <source>
        <dbReference type="ARBA" id="ARBA00007504"/>
    </source>
</evidence>
<evidence type="ECO:0000256" key="14">
    <source>
        <dbReference type="ARBA" id="ARBA00048988"/>
    </source>
</evidence>
<keyword evidence="5 15" id="KW-0378">Hydrolase</keyword>